<dbReference type="RefSeq" id="WP_167168576.1">
    <property type="nucleotide sequence ID" value="NZ_BAAAOO010000007.1"/>
</dbReference>
<evidence type="ECO:0000313" key="2">
    <source>
        <dbReference type="EMBL" id="NIH57991.1"/>
    </source>
</evidence>
<evidence type="ECO:0008006" key="4">
    <source>
        <dbReference type="Google" id="ProtNLM"/>
    </source>
</evidence>
<organism evidence="2 3">
    <name type="scientific">Brooklawnia cerclae</name>
    <dbReference type="NCBI Taxonomy" id="349934"/>
    <lineage>
        <taxon>Bacteria</taxon>
        <taxon>Bacillati</taxon>
        <taxon>Actinomycetota</taxon>
        <taxon>Actinomycetes</taxon>
        <taxon>Propionibacteriales</taxon>
        <taxon>Propionibacteriaceae</taxon>
        <taxon>Brooklawnia</taxon>
    </lineage>
</organism>
<accession>A0ABX0SJ46</accession>
<reference evidence="2 3" key="1">
    <citation type="submission" date="2020-02" db="EMBL/GenBank/DDBJ databases">
        <title>Sequencing the genomes of 1000 actinobacteria strains.</title>
        <authorList>
            <person name="Klenk H.-P."/>
        </authorList>
    </citation>
    <scope>NUCLEOTIDE SEQUENCE [LARGE SCALE GENOMIC DNA]</scope>
    <source>
        <strain evidence="2 3">DSM 19609</strain>
    </source>
</reference>
<proteinExistence type="predicted"/>
<sequence>MRAKPGLVAVCCATTLVSACSLTGDPTERALDRIVEDAGGRLVTAVSLGDGAQDVGAVVRLPGGDVAVDAEGRSDPAVDGQLRPSGASLVDDLDLDALTARLDAVRASCDAEPGVEAQLSPAGALFVYSTCAGEPGPTVSVAGVEGATELDFTTIDGVAQLLREAAVAVPGAAAWQVSIPGPSSPRGATARAEGGLWGLPDGSSCQVVYERLERPQSGEAPWRYRCDGYGQQRSTSSDVQQQFVPTTVDAQAVVDAMALAVQRGGFTHDEVMYYVVTDMLVDGPVVIAMTTDRSSTVALA</sequence>
<evidence type="ECO:0000256" key="1">
    <source>
        <dbReference type="SAM" id="SignalP"/>
    </source>
</evidence>
<dbReference type="Proteomes" id="UP000749311">
    <property type="component" value="Unassembled WGS sequence"/>
</dbReference>
<keyword evidence="3" id="KW-1185">Reference proteome</keyword>
<keyword evidence="1" id="KW-0732">Signal</keyword>
<gene>
    <name evidence="2" type="ORF">FB473_002636</name>
</gene>
<evidence type="ECO:0000313" key="3">
    <source>
        <dbReference type="Proteomes" id="UP000749311"/>
    </source>
</evidence>
<name>A0ABX0SJ46_9ACTN</name>
<protein>
    <recommendedName>
        <fullName evidence="4">Lipoprotein</fullName>
    </recommendedName>
</protein>
<feature type="signal peptide" evidence="1">
    <location>
        <begin position="1"/>
        <end position="19"/>
    </location>
</feature>
<feature type="chain" id="PRO_5046482330" description="Lipoprotein" evidence="1">
    <location>
        <begin position="20"/>
        <end position="300"/>
    </location>
</feature>
<comment type="caution">
    <text evidence="2">The sequence shown here is derived from an EMBL/GenBank/DDBJ whole genome shotgun (WGS) entry which is preliminary data.</text>
</comment>
<dbReference type="EMBL" id="JAAMOZ010000001">
    <property type="protein sequence ID" value="NIH57991.1"/>
    <property type="molecule type" value="Genomic_DNA"/>
</dbReference>
<dbReference type="PROSITE" id="PS51257">
    <property type="entry name" value="PROKAR_LIPOPROTEIN"/>
    <property type="match status" value="1"/>
</dbReference>